<reference evidence="2 3" key="1">
    <citation type="submission" date="2016-09" db="EMBL/GenBank/DDBJ databases">
        <title>Pseudonocardia autotrophica DSM535, a candidate organism with high potential of specific P450 cytochromes.</title>
        <authorList>
            <person name="Grumaz C."/>
            <person name="Vainshtein Y."/>
            <person name="Kirstahler P."/>
            <person name="Sohn K."/>
        </authorList>
    </citation>
    <scope>NUCLEOTIDE SEQUENCE [LARGE SCALE GENOMIC DNA]</scope>
    <source>
        <strain evidence="2 3">DSM 535</strain>
    </source>
</reference>
<name>A0A1Y2MQ36_PSEAH</name>
<evidence type="ECO:0000256" key="1">
    <source>
        <dbReference type="SAM" id="MobiDB-lite"/>
    </source>
</evidence>
<evidence type="ECO:0000313" key="2">
    <source>
        <dbReference type="EMBL" id="OSY37281.1"/>
    </source>
</evidence>
<feature type="region of interest" description="Disordered" evidence="1">
    <location>
        <begin position="21"/>
        <end position="41"/>
    </location>
</feature>
<dbReference type="AlphaFoldDB" id="A0A1Y2MQ36"/>
<gene>
    <name evidence="2" type="ORF">BG845_04792</name>
</gene>
<keyword evidence="3" id="KW-1185">Reference proteome</keyword>
<dbReference type="Proteomes" id="UP000194360">
    <property type="component" value="Unassembled WGS sequence"/>
</dbReference>
<dbReference type="STRING" id="2074.BG845_04792"/>
<dbReference type="RefSeq" id="WP_085914956.1">
    <property type="nucleotide sequence ID" value="NZ_AP018920.1"/>
</dbReference>
<comment type="caution">
    <text evidence="2">The sequence shown here is derived from an EMBL/GenBank/DDBJ whole genome shotgun (WGS) entry which is preliminary data.</text>
</comment>
<protein>
    <submittedName>
        <fullName evidence="2">Uncharacterized protein</fullName>
    </submittedName>
</protein>
<accession>A0A1Y2MQ36</accession>
<evidence type="ECO:0000313" key="3">
    <source>
        <dbReference type="Proteomes" id="UP000194360"/>
    </source>
</evidence>
<proteinExistence type="predicted"/>
<dbReference type="EMBL" id="MIGB01000031">
    <property type="protein sequence ID" value="OSY37281.1"/>
    <property type="molecule type" value="Genomic_DNA"/>
</dbReference>
<sequence length="71" mass="7578">MAHIDRTPEELAEHAPFTPALQDVGFHGGTPAPGLTAVGTDEVRGISDEDKAIAAALLRDYTPALERLRDL</sequence>
<organism evidence="2 3">
    <name type="scientific">Pseudonocardia autotrophica</name>
    <name type="common">Amycolata autotrophica</name>
    <name type="synonym">Nocardia autotrophica</name>
    <dbReference type="NCBI Taxonomy" id="2074"/>
    <lineage>
        <taxon>Bacteria</taxon>
        <taxon>Bacillati</taxon>
        <taxon>Actinomycetota</taxon>
        <taxon>Actinomycetes</taxon>
        <taxon>Pseudonocardiales</taxon>
        <taxon>Pseudonocardiaceae</taxon>
        <taxon>Pseudonocardia</taxon>
    </lineage>
</organism>